<comment type="caution">
    <text evidence="1">The sequence shown here is derived from an EMBL/GenBank/DDBJ whole genome shotgun (WGS) entry which is preliminary data.</text>
</comment>
<organism evidence="1 2">
    <name type="scientific">Geomonas propionica</name>
    <dbReference type="NCBI Taxonomy" id="2798582"/>
    <lineage>
        <taxon>Bacteria</taxon>
        <taxon>Pseudomonadati</taxon>
        <taxon>Thermodesulfobacteriota</taxon>
        <taxon>Desulfuromonadia</taxon>
        <taxon>Geobacterales</taxon>
        <taxon>Geobacteraceae</taxon>
        <taxon>Geomonas</taxon>
    </lineage>
</organism>
<accession>A0ABS0YL56</accession>
<keyword evidence="2" id="KW-1185">Reference proteome</keyword>
<evidence type="ECO:0000313" key="2">
    <source>
        <dbReference type="Proteomes" id="UP000641025"/>
    </source>
</evidence>
<gene>
    <name evidence="1" type="ORF">JFN90_00580</name>
</gene>
<proteinExistence type="predicted"/>
<dbReference type="RefSeq" id="WP_199393159.1">
    <property type="nucleotide sequence ID" value="NZ_JAEMHK010000001.1"/>
</dbReference>
<evidence type="ECO:0000313" key="1">
    <source>
        <dbReference type="EMBL" id="MBJ6798621.1"/>
    </source>
</evidence>
<reference evidence="1 2" key="1">
    <citation type="submission" date="2020-12" db="EMBL/GenBank/DDBJ databases">
        <title>Geomonas sp. Red259, isolated from paddy soil.</title>
        <authorList>
            <person name="Xu Z."/>
            <person name="Zhang Z."/>
            <person name="Masuda Y."/>
            <person name="Itoh H."/>
            <person name="Senoo K."/>
        </authorList>
    </citation>
    <scope>NUCLEOTIDE SEQUENCE [LARGE SCALE GENOMIC DNA]</scope>
    <source>
        <strain evidence="1 2">Red259</strain>
    </source>
</reference>
<name>A0ABS0YL56_9BACT</name>
<sequence length="67" mass="7513">MKVYLFNTEDGLYLGEDFADDAMTGAWSLPAGTTAIAPPTCGRREVPVFVVEENRWVLRPFPAIRRP</sequence>
<protein>
    <submittedName>
        <fullName evidence="1">Uncharacterized protein</fullName>
    </submittedName>
</protein>
<dbReference type="EMBL" id="JAEMHK010000001">
    <property type="protein sequence ID" value="MBJ6798621.1"/>
    <property type="molecule type" value="Genomic_DNA"/>
</dbReference>
<dbReference type="Proteomes" id="UP000641025">
    <property type="component" value="Unassembled WGS sequence"/>
</dbReference>